<proteinExistence type="predicted"/>
<feature type="transmembrane region" description="Helical" evidence="1">
    <location>
        <begin position="280"/>
        <end position="302"/>
    </location>
</feature>
<comment type="caution">
    <text evidence="2">The sequence shown here is derived from an EMBL/GenBank/DDBJ whole genome shotgun (WGS) entry which is preliminary data.</text>
</comment>
<keyword evidence="1" id="KW-0812">Transmembrane</keyword>
<gene>
    <name evidence="2" type="ORF">HMPREF1059_01891</name>
</gene>
<dbReference type="Proteomes" id="UP000006262">
    <property type="component" value="Unassembled WGS sequence"/>
</dbReference>
<evidence type="ECO:0000313" key="2">
    <source>
        <dbReference type="EMBL" id="EKN27790.1"/>
    </source>
</evidence>
<organism evidence="2 3">
    <name type="scientific">Parabacteroides distasonis CL09T03C24</name>
    <dbReference type="NCBI Taxonomy" id="999417"/>
    <lineage>
        <taxon>Bacteria</taxon>
        <taxon>Pseudomonadati</taxon>
        <taxon>Bacteroidota</taxon>
        <taxon>Bacteroidia</taxon>
        <taxon>Bacteroidales</taxon>
        <taxon>Tannerellaceae</taxon>
        <taxon>Parabacteroides</taxon>
    </lineage>
</organism>
<evidence type="ECO:0000313" key="3">
    <source>
        <dbReference type="Proteomes" id="UP000006262"/>
    </source>
</evidence>
<protein>
    <submittedName>
        <fullName evidence="2">Uncharacterized protein</fullName>
    </submittedName>
</protein>
<feature type="transmembrane region" description="Helical" evidence="1">
    <location>
        <begin position="16"/>
        <end position="37"/>
    </location>
</feature>
<dbReference type="AlphaFoldDB" id="A0AAD2TPV3"/>
<keyword evidence="1" id="KW-0472">Membrane</keyword>
<reference evidence="2 3" key="1">
    <citation type="submission" date="2012-02" db="EMBL/GenBank/DDBJ databases">
        <title>The Genome Sequence of Parabacteroides distasonis CL09T03C24.</title>
        <authorList>
            <consortium name="The Broad Institute Genome Sequencing Platform"/>
            <person name="Earl A."/>
            <person name="Ward D."/>
            <person name="Feldgarden M."/>
            <person name="Gevers D."/>
            <person name="Zitomersky N.L."/>
            <person name="Coyne M.J."/>
            <person name="Comstock L.E."/>
            <person name="Young S.K."/>
            <person name="Zeng Q."/>
            <person name="Gargeya S."/>
            <person name="Fitzgerald M."/>
            <person name="Haas B."/>
            <person name="Abouelleil A."/>
            <person name="Alvarado L."/>
            <person name="Arachchi H.M."/>
            <person name="Berlin A."/>
            <person name="Chapman S.B."/>
            <person name="Gearin G."/>
            <person name="Goldberg J."/>
            <person name="Griggs A."/>
            <person name="Gujja S."/>
            <person name="Hansen M."/>
            <person name="Heiman D."/>
            <person name="Howarth C."/>
            <person name="Larimer J."/>
            <person name="Lui A."/>
            <person name="MacDonald P.J.P."/>
            <person name="McCowen C."/>
            <person name="Montmayeur A."/>
            <person name="Murphy C."/>
            <person name="Neiman D."/>
            <person name="Pearson M."/>
            <person name="Priest M."/>
            <person name="Roberts A."/>
            <person name="Saif S."/>
            <person name="Shea T."/>
            <person name="Sisk P."/>
            <person name="Stolte C."/>
            <person name="Sykes S."/>
            <person name="Wortman J."/>
            <person name="Nusbaum C."/>
            <person name="Birren B."/>
        </authorList>
    </citation>
    <scope>NUCLEOTIDE SEQUENCE [LARGE SCALE GENOMIC DNA]</scope>
    <source>
        <strain evidence="2 3">CL09T03C24</strain>
    </source>
</reference>
<feature type="transmembrane region" description="Helical" evidence="1">
    <location>
        <begin position="44"/>
        <end position="64"/>
    </location>
</feature>
<keyword evidence="1" id="KW-1133">Transmembrane helix</keyword>
<dbReference type="EMBL" id="AGZN01000018">
    <property type="protein sequence ID" value="EKN27790.1"/>
    <property type="molecule type" value="Genomic_DNA"/>
</dbReference>
<dbReference type="RefSeq" id="WP_005865106.1">
    <property type="nucleotide sequence ID" value="NZ_JH976487.1"/>
</dbReference>
<evidence type="ECO:0000256" key="1">
    <source>
        <dbReference type="SAM" id="Phobius"/>
    </source>
</evidence>
<sequence length="303" mass="35071">MSNMGFILLMSDVDGIVYMILGLFFILTISYGIGCLGRKRKIGFGWAFFISLFLNPLIGLIVVLCSKEKRMDDWQESDSGIDEAVMHREGNIKWEEISKVMRDGKNPSGTQEAIEAHKISHSETYESLYMELLDKCNPKNFMEPYDKKKVDAAILIYNDLSRIDKTNEKHIRVIRDRATLELGIKVSTDRLYNELIDYCNPQNFLTAVPFQADLLQAANHFYAEVRANKNDIHELERLSSLIYASKVISLFYEKRRIKEEEERRIKEEDLKEREAAADRAMWILAFLVPIIIVVVALVIMIFE</sequence>
<name>A0AAD2TPV3_PARDI</name>
<accession>A0AAD2TPV3</accession>